<evidence type="ECO:0000313" key="3">
    <source>
        <dbReference type="Proteomes" id="UP001163046"/>
    </source>
</evidence>
<evidence type="ECO:0000313" key="2">
    <source>
        <dbReference type="EMBL" id="KAJ7328574.1"/>
    </source>
</evidence>
<proteinExistence type="predicted"/>
<sequence length="997" mass="112160">MLDNYLEGDEQDVVRKVDIWNHFEEENAVSADCKNQFFSYLGQYVFCAEPFRRVTVEIKKKKRHGYSFLRRMPIVTEIADAALSHRIIYNVDDMHSDVEEKKLDSTICATVSSTNQEPSSSAGTETHYPKRDCVTDHLVDQEASNEGPMELSDEEFTSDEHSDSLEDEELEDEEIECETVRKSEEPLSSTIDGLEDAAKRFYLKHYKSIKKLLPSQLPGSHKTFGGFLQEIFPNDVEVTGGPVEAAGKSTVYKISQMRAFLAVAFPPLVVGSLAIEHVQSAEKGKHFPQFSHVSGSTIKCEICLPHQKWATVNLKTCHKLKSKHVTVQSILDGTAILNFSGVVQAEEHNRSKCHQDALLFFTEEKQTMELKATFQEKKELDAGKITCFKTLPGHESCHEYKTWKKSHPIDASGITRKSHSSSRSVYVPLTRVIAVYGKEVHVKGGIKSLDPPCLEDAISFGDHPYTCANCANQLRQLKDILRHREVGSCNSLANRIGHVGFNKRYARKGEFSEALNKEVDRRKGAVKQVSALLQVKLSSLEWENQLQESCRYGDDQKLIMDLARLFKSGVSKTQPLQVLVIKNLVSKLLKANNHHYLDIIKDISSLFKNQLGPANYAILSEIFGLARETTAAEHAAVMRLDPGINNGALASAVSLFKNLPVNEASDGARSLRYLQPFMTTAGEVVLLGQSWNPDVNRWAEDVLPIPRRNIARGDVDDFGALKRTIDDDYNKLNVSFADKRPDECMDIEDQILEGVDDDECVKSKDLPTQDEDEILGKDEMKEDVVQSNDYRKGGKRIFRKEEKTGLEQRVSFRLNLKAVSKQKRQSRTSTSGSDSDVISSSLKKARVLKESSDEEGEKQQVPNVIVEDELCDERIISDSTNDGTLLWSINNDTVIHDLLGRDDNFQTPRRFLAQSFPIPVDSSLTDHNIVSTSDLVISDPLKMSCLPPLTAVEEAEKILREQRARKQNSPGCCICKVWYVQRRRSTSAQKISQIKRT</sequence>
<accession>A0A9W9YDJ5</accession>
<protein>
    <submittedName>
        <fullName evidence="2">Uncharacterized protein</fullName>
    </submittedName>
</protein>
<dbReference type="AlphaFoldDB" id="A0A9W9YDJ5"/>
<reference evidence="2" key="1">
    <citation type="submission" date="2023-01" db="EMBL/GenBank/DDBJ databases">
        <title>Genome assembly of the deep-sea coral Lophelia pertusa.</title>
        <authorList>
            <person name="Herrera S."/>
            <person name="Cordes E."/>
        </authorList>
    </citation>
    <scope>NUCLEOTIDE SEQUENCE</scope>
    <source>
        <strain evidence="2">USNM1676648</strain>
        <tissue evidence="2">Polyp</tissue>
    </source>
</reference>
<keyword evidence="3" id="KW-1185">Reference proteome</keyword>
<organism evidence="2 3">
    <name type="scientific">Desmophyllum pertusum</name>
    <dbReference type="NCBI Taxonomy" id="174260"/>
    <lineage>
        <taxon>Eukaryota</taxon>
        <taxon>Metazoa</taxon>
        <taxon>Cnidaria</taxon>
        <taxon>Anthozoa</taxon>
        <taxon>Hexacorallia</taxon>
        <taxon>Scleractinia</taxon>
        <taxon>Caryophylliina</taxon>
        <taxon>Caryophylliidae</taxon>
        <taxon>Desmophyllum</taxon>
    </lineage>
</organism>
<name>A0A9W9YDJ5_9CNID</name>
<dbReference type="OrthoDB" id="6015983at2759"/>
<evidence type="ECO:0000256" key="1">
    <source>
        <dbReference type="SAM" id="MobiDB-lite"/>
    </source>
</evidence>
<comment type="caution">
    <text evidence="2">The sequence shown here is derived from an EMBL/GenBank/DDBJ whole genome shotgun (WGS) entry which is preliminary data.</text>
</comment>
<feature type="region of interest" description="Disordered" evidence="1">
    <location>
        <begin position="142"/>
        <end position="173"/>
    </location>
</feature>
<dbReference type="Proteomes" id="UP001163046">
    <property type="component" value="Unassembled WGS sequence"/>
</dbReference>
<feature type="region of interest" description="Disordered" evidence="1">
    <location>
        <begin position="112"/>
        <end position="131"/>
    </location>
</feature>
<feature type="compositionally biased region" description="Polar residues" evidence="1">
    <location>
        <begin position="112"/>
        <end position="124"/>
    </location>
</feature>
<dbReference type="EMBL" id="MU827796">
    <property type="protein sequence ID" value="KAJ7328574.1"/>
    <property type="molecule type" value="Genomic_DNA"/>
</dbReference>
<gene>
    <name evidence="2" type="ORF">OS493_024494</name>
</gene>